<dbReference type="InterPro" id="IPR006822">
    <property type="entry name" value="Coatomer_esu"/>
</dbReference>
<dbReference type="PANTHER" id="PTHR10805">
    <property type="entry name" value="COATOMER SUBUNIT EPSILON"/>
    <property type="match status" value="1"/>
</dbReference>
<comment type="subcellular location">
    <subcellularLocation>
        <location evidence="2">Cytoplasmic vesicle</location>
        <location evidence="2">COPI-coated vesicle membrane</location>
        <topology evidence="2">Peripheral membrane protein</topology>
        <orientation evidence="2">Cytoplasmic side</orientation>
    </subcellularLocation>
    <subcellularLocation>
        <location evidence="1">Golgi apparatus membrane</location>
        <topology evidence="1">Peripheral membrane protein</topology>
        <orientation evidence="1">Cytoplasmic side</orientation>
    </subcellularLocation>
</comment>
<dbReference type="SUPFAM" id="SSF48452">
    <property type="entry name" value="TPR-like"/>
    <property type="match status" value="1"/>
</dbReference>
<name>A0AA88LH26_ARTSF</name>
<dbReference type="Proteomes" id="UP001187531">
    <property type="component" value="Unassembled WGS sequence"/>
</dbReference>
<dbReference type="AlphaFoldDB" id="A0AA88LH26"/>
<dbReference type="EMBL" id="JAVRJZ010000006">
    <property type="protein sequence ID" value="KAK2721410.1"/>
    <property type="molecule type" value="Genomic_DNA"/>
</dbReference>
<protein>
    <recommendedName>
        <fullName evidence="5 13">Coatomer subunit epsilon</fullName>
    </recommendedName>
</protein>
<evidence type="ECO:0000256" key="2">
    <source>
        <dbReference type="ARBA" id="ARBA00004347"/>
    </source>
</evidence>
<keyword evidence="11 13" id="KW-0472">Membrane</keyword>
<evidence type="ECO:0000256" key="8">
    <source>
        <dbReference type="ARBA" id="ARBA00022892"/>
    </source>
</evidence>
<evidence type="ECO:0000256" key="4">
    <source>
        <dbReference type="ARBA" id="ARBA00011775"/>
    </source>
</evidence>
<dbReference type="GO" id="GO:0030126">
    <property type="term" value="C:COPI vesicle coat"/>
    <property type="evidence" value="ECO:0007669"/>
    <property type="project" value="TreeGrafter"/>
</dbReference>
<dbReference type="GO" id="GO:0006888">
    <property type="term" value="P:endoplasmic reticulum to Golgi vesicle-mediated transport"/>
    <property type="evidence" value="ECO:0007669"/>
    <property type="project" value="TreeGrafter"/>
</dbReference>
<dbReference type="GO" id="GO:0000139">
    <property type="term" value="C:Golgi membrane"/>
    <property type="evidence" value="ECO:0007669"/>
    <property type="project" value="UniProtKB-SubCell"/>
</dbReference>
<evidence type="ECO:0000256" key="11">
    <source>
        <dbReference type="ARBA" id="ARBA00023136"/>
    </source>
</evidence>
<evidence type="ECO:0000313" key="15">
    <source>
        <dbReference type="Proteomes" id="UP001187531"/>
    </source>
</evidence>
<evidence type="ECO:0000256" key="3">
    <source>
        <dbReference type="ARBA" id="ARBA00008827"/>
    </source>
</evidence>
<dbReference type="InterPro" id="IPR011990">
    <property type="entry name" value="TPR-like_helical_dom_sf"/>
</dbReference>
<dbReference type="GO" id="GO:0015031">
    <property type="term" value="P:protein transport"/>
    <property type="evidence" value="ECO:0007669"/>
    <property type="project" value="UniProtKB-UniRule"/>
</dbReference>
<comment type="caution">
    <text evidence="14">The sequence shown here is derived from an EMBL/GenBank/DDBJ whole genome shotgun (WGS) entry which is preliminary data.</text>
</comment>
<evidence type="ECO:0000256" key="7">
    <source>
        <dbReference type="ARBA" id="ARBA00022490"/>
    </source>
</evidence>
<evidence type="ECO:0000256" key="6">
    <source>
        <dbReference type="ARBA" id="ARBA00022448"/>
    </source>
</evidence>
<evidence type="ECO:0000256" key="13">
    <source>
        <dbReference type="PIRNR" id="PIRNR016478"/>
    </source>
</evidence>
<organism evidence="14 15">
    <name type="scientific">Artemia franciscana</name>
    <name type="common">Brine shrimp</name>
    <name type="synonym">Artemia sanfranciscana</name>
    <dbReference type="NCBI Taxonomy" id="6661"/>
    <lineage>
        <taxon>Eukaryota</taxon>
        <taxon>Metazoa</taxon>
        <taxon>Ecdysozoa</taxon>
        <taxon>Arthropoda</taxon>
        <taxon>Crustacea</taxon>
        <taxon>Branchiopoda</taxon>
        <taxon>Anostraca</taxon>
        <taxon>Artemiidae</taxon>
        <taxon>Artemia</taxon>
    </lineage>
</organism>
<keyword evidence="8 13" id="KW-0931">ER-Golgi transport</keyword>
<dbReference type="GO" id="GO:0005198">
    <property type="term" value="F:structural molecule activity"/>
    <property type="evidence" value="ECO:0007669"/>
    <property type="project" value="UniProtKB-UniRule"/>
</dbReference>
<dbReference type="GO" id="GO:0006891">
    <property type="term" value="P:intra-Golgi vesicle-mediated transport"/>
    <property type="evidence" value="ECO:0007669"/>
    <property type="project" value="TreeGrafter"/>
</dbReference>
<keyword evidence="10 13" id="KW-0333">Golgi apparatus</keyword>
<evidence type="ECO:0000256" key="12">
    <source>
        <dbReference type="ARBA" id="ARBA00023329"/>
    </source>
</evidence>
<keyword evidence="6 13" id="KW-0813">Transport</keyword>
<evidence type="ECO:0000313" key="14">
    <source>
        <dbReference type="EMBL" id="KAK2721410.1"/>
    </source>
</evidence>
<keyword evidence="12 13" id="KW-0968">Cytoplasmic vesicle</keyword>
<dbReference type="PANTHER" id="PTHR10805:SF0">
    <property type="entry name" value="COATOMER SUBUNIT EPSILON"/>
    <property type="match status" value="1"/>
</dbReference>
<keyword evidence="9 13" id="KW-0653">Protein transport</keyword>
<gene>
    <name evidence="14" type="ORF">QYM36_003632</name>
</gene>
<evidence type="ECO:0000256" key="5">
    <source>
        <dbReference type="ARBA" id="ARBA00015828"/>
    </source>
</evidence>
<comment type="subunit">
    <text evidence="4">Oligomeric complex that consists of at least the alpha, beta, beta', gamma, delta, epsilon and zeta subunits.</text>
</comment>
<reference evidence="14" key="1">
    <citation type="submission" date="2023-07" db="EMBL/GenBank/DDBJ databases">
        <title>Chromosome-level genome assembly of Artemia franciscana.</title>
        <authorList>
            <person name="Jo E."/>
        </authorList>
    </citation>
    <scope>NUCLEOTIDE SEQUENCE</scope>
    <source>
        <tissue evidence="14">Whole body</tissue>
    </source>
</reference>
<dbReference type="Gene3D" id="1.25.40.10">
    <property type="entry name" value="Tetratricopeptide repeat domain"/>
    <property type="match status" value="1"/>
</dbReference>
<keyword evidence="7 13" id="KW-0963">Cytoplasm</keyword>
<sequence length="295" mass="33585">MSSRKTRVYYLTDGAMNVIKADIVFTKSSEPAVNIERDWYLYRSYLAQRKYGLVNDEVKSSSSAILQPLKLLAQYLGSPSSRTTVVEALNSQMNAPIDPDNYGVIIVGATIFIWQQNYEAALRLLHGSKLLECHALMLQVYIKMDRMDMATKVLKKMQEIDDDSVLTNLSQAWLHLAMGGEKLQDAFYVFQELVDKEVITPLILNGLAAVHICQERYPEAESALQEAEHVDSSHAETFLNLSVLSQLTGKSAQESQRYQRLLRDAHPEHWFLSDLDAKEREFDRLSRMFSPSDQS</sequence>
<accession>A0AA88LH26</accession>
<evidence type="ECO:0000256" key="1">
    <source>
        <dbReference type="ARBA" id="ARBA00004255"/>
    </source>
</evidence>
<comment type="function">
    <text evidence="13">The coatomer is a cytosolic protein complex that binds to dilysine motifs and reversibly associates with Golgi non-clathrin-coated vesicles, which further mediate biosynthetic protein transport from the ER, via the Golgi up to the trans Golgi network. The coatomer complex is required for budding from Golgi membranes, and is essential for the retrograde Golgi-to-ER transport of dilysine-tagged proteins.</text>
</comment>
<evidence type="ECO:0000256" key="10">
    <source>
        <dbReference type="ARBA" id="ARBA00023034"/>
    </source>
</evidence>
<dbReference type="Pfam" id="PF04733">
    <property type="entry name" value="Coatomer_E"/>
    <property type="match status" value="1"/>
</dbReference>
<comment type="similarity">
    <text evidence="3 13">Belongs to the COPE family.</text>
</comment>
<evidence type="ECO:0000256" key="9">
    <source>
        <dbReference type="ARBA" id="ARBA00022927"/>
    </source>
</evidence>
<dbReference type="GO" id="GO:0006890">
    <property type="term" value="P:retrograde vesicle-mediated transport, Golgi to endoplasmic reticulum"/>
    <property type="evidence" value="ECO:0007669"/>
    <property type="project" value="UniProtKB-UniRule"/>
</dbReference>
<proteinExistence type="inferred from homology"/>
<dbReference type="PIRSF" id="PIRSF016478">
    <property type="entry name" value="Coatomer_esu"/>
    <property type="match status" value="1"/>
</dbReference>
<keyword evidence="15" id="KW-1185">Reference proteome</keyword>